<dbReference type="RefSeq" id="WP_316392931.1">
    <property type="nucleotide sequence ID" value="NZ_CP136339.1"/>
</dbReference>
<name>A0AAX4EYM3_9GAMM</name>
<reference evidence="2" key="1">
    <citation type="submission" date="2023-10" db="EMBL/GenBank/DDBJ databases">
        <title>Clonality and diversity in the soft rot Dickeya solani phytopathogen.</title>
        <authorList>
            <person name="Pedron J."/>
            <person name="Van Gijsegem F."/>
            <person name="Portier P."/>
            <person name="Taghouti G."/>
        </authorList>
    </citation>
    <scope>NUCLEOTIDE SEQUENCE</scope>
    <source>
        <strain evidence="2">CFBP5647</strain>
    </source>
</reference>
<organism evidence="2 3">
    <name type="scientific">Dickeya solani</name>
    <dbReference type="NCBI Taxonomy" id="1089444"/>
    <lineage>
        <taxon>Bacteria</taxon>
        <taxon>Pseudomonadati</taxon>
        <taxon>Pseudomonadota</taxon>
        <taxon>Gammaproteobacteria</taxon>
        <taxon>Enterobacterales</taxon>
        <taxon>Pectobacteriaceae</taxon>
        <taxon>Dickeya</taxon>
    </lineage>
</organism>
<feature type="region of interest" description="Disordered" evidence="1">
    <location>
        <begin position="37"/>
        <end position="65"/>
    </location>
</feature>
<evidence type="ECO:0000256" key="1">
    <source>
        <dbReference type="SAM" id="MobiDB-lite"/>
    </source>
</evidence>
<sequence>MKWSGLAAQPYRFAYLLSIPFAIRGGIGQPVAWRENRSTTATRDSQPSYDAEVSDKPLSIQDHKK</sequence>
<evidence type="ECO:0000313" key="3">
    <source>
        <dbReference type="Proteomes" id="UP001304423"/>
    </source>
</evidence>
<feature type="compositionally biased region" description="Polar residues" evidence="1">
    <location>
        <begin position="38"/>
        <end position="48"/>
    </location>
</feature>
<dbReference type="EMBL" id="CP136339">
    <property type="protein sequence ID" value="WOA52533.1"/>
    <property type="molecule type" value="Genomic_DNA"/>
</dbReference>
<protein>
    <submittedName>
        <fullName evidence="2">Uncharacterized protein</fullName>
    </submittedName>
</protein>
<evidence type="ECO:0000313" key="2">
    <source>
        <dbReference type="EMBL" id="WOA52533.1"/>
    </source>
</evidence>
<dbReference type="AlphaFoldDB" id="A0AAX4EYM3"/>
<gene>
    <name evidence="2" type="ORF">RXA29_22200</name>
</gene>
<proteinExistence type="predicted"/>
<dbReference type="Proteomes" id="UP001304423">
    <property type="component" value="Chromosome"/>
</dbReference>
<accession>A0AAX4EYM3</accession>